<protein>
    <submittedName>
        <fullName evidence="1">Uncharacterized protein</fullName>
    </submittedName>
</protein>
<reference evidence="1 2" key="1">
    <citation type="submission" date="2024-09" db="EMBL/GenBank/DDBJ databases">
        <title>Laminarin stimulates single cell rates of sulfate reduction while oxygen inhibits transcriptomic activity in coastal marine sediment.</title>
        <authorList>
            <person name="Lindsay M."/>
            <person name="Orcutt B."/>
            <person name="Emerson D."/>
            <person name="Stepanauskas R."/>
            <person name="D'Angelo T."/>
        </authorList>
    </citation>
    <scope>NUCLEOTIDE SEQUENCE [LARGE SCALE GENOMIC DNA]</scope>
    <source>
        <strain evidence="1">SAG AM-311-K15</strain>
    </source>
</reference>
<name>A0ABV6Z712_UNCC1</name>
<accession>A0ABV6Z712</accession>
<gene>
    <name evidence="1" type="ORF">ACFL27_28425</name>
</gene>
<evidence type="ECO:0000313" key="2">
    <source>
        <dbReference type="Proteomes" id="UP001594351"/>
    </source>
</evidence>
<sequence>MGRLNETFNDTEILLQAIGIEMKRGGFRQARMRRHPVGWGGADVVFTTREPRRNPGPRFYPDPRTVVTPYALEAGWLLRRLWQTFRLHLDSCSKIEFFGRVANAALLYQEKLEGHDEKVGDLLKAIMSEAFVIFEEMKRGEFRCLGIALGNTIYADIKRMNEGR</sequence>
<dbReference type="Proteomes" id="UP001594351">
    <property type="component" value="Unassembled WGS sequence"/>
</dbReference>
<keyword evidence="2" id="KW-1185">Reference proteome</keyword>
<organism evidence="1 2">
    <name type="scientific">candidate division CSSED10-310 bacterium</name>
    <dbReference type="NCBI Taxonomy" id="2855610"/>
    <lineage>
        <taxon>Bacteria</taxon>
        <taxon>Bacteria division CSSED10-310</taxon>
    </lineage>
</organism>
<dbReference type="EMBL" id="JBHPBY010000729">
    <property type="protein sequence ID" value="MFC1854128.1"/>
    <property type="molecule type" value="Genomic_DNA"/>
</dbReference>
<comment type="caution">
    <text evidence="1">The sequence shown here is derived from an EMBL/GenBank/DDBJ whole genome shotgun (WGS) entry which is preliminary data.</text>
</comment>
<evidence type="ECO:0000313" key="1">
    <source>
        <dbReference type="EMBL" id="MFC1854128.1"/>
    </source>
</evidence>
<proteinExistence type="predicted"/>